<dbReference type="EMBL" id="KI913976">
    <property type="protein sequence ID" value="ETV96656.1"/>
    <property type="molecule type" value="Genomic_DNA"/>
</dbReference>
<dbReference type="RefSeq" id="XP_008874919.1">
    <property type="nucleotide sequence ID" value="XM_008876697.1"/>
</dbReference>
<evidence type="ECO:0000313" key="2">
    <source>
        <dbReference type="EMBL" id="ETV96656.1"/>
    </source>
</evidence>
<dbReference type="AlphaFoldDB" id="A0A024TSP8"/>
<accession>A0A024TSP8</accession>
<feature type="region of interest" description="Disordered" evidence="1">
    <location>
        <begin position="61"/>
        <end position="119"/>
    </location>
</feature>
<organism evidence="2">
    <name type="scientific">Aphanomyces invadans</name>
    <dbReference type="NCBI Taxonomy" id="157072"/>
    <lineage>
        <taxon>Eukaryota</taxon>
        <taxon>Sar</taxon>
        <taxon>Stramenopiles</taxon>
        <taxon>Oomycota</taxon>
        <taxon>Saprolegniomycetes</taxon>
        <taxon>Saprolegniales</taxon>
        <taxon>Verrucalvaceae</taxon>
        <taxon>Aphanomyces</taxon>
    </lineage>
</organism>
<feature type="region of interest" description="Disordered" evidence="1">
    <location>
        <begin position="153"/>
        <end position="232"/>
    </location>
</feature>
<gene>
    <name evidence="2" type="ORF">H310_10339</name>
</gene>
<dbReference type="OrthoDB" id="164705at2759"/>
<dbReference type="GeneID" id="20087389"/>
<feature type="compositionally biased region" description="Low complexity" evidence="1">
    <location>
        <begin position="191"/>
        <end position="202"/>
    </location>
</feature>
<feature type="compositionally biased region" description="Low complexity" evidence="1">
    <location>
        <begin position="76"/>
        <end position="91"/>
    </location>
</feature>
<dbReference type="VEuPathDB" id="FungiDB:H310_10339"/>
<reference evidence="2" key="1">
    <citation type="submission" date="2013-12" db="EMBL/GenBank/DDBJ databases">
        <title>The Genome Sequence of Aphanomyces invadans NJM9701.</title>
        <authorList>
            <consortium name="The Broad Institute Genomics Platform"/>
            <person name="Russ C."/>
            <person name="Tyler B."/>
            <person name="van West P."/>
            <person name="Dieguez-Uribeondo J."/>
            <person name="Young S.K."/>
            <person name="Zeng Q."/>
            <person name="Gargeya S."/>
            <person name="Fitzgerald M."/>
            <person name="Abouelleil A."/>
            <person name="Alvarado L."/>
            <person name="Chapman S.B."/>
            <person name="Gainer-Dewar J."/>
            <person name="Goldberg J."/>
            <person name="Griggs A."/>
            <person name="Gujja S."/>
            <person name="Hansen M."/>
            <person name="Howarth C."/>
            <person name="Imamovic A."/>
            <person name="Ireland A."/>
            <person name="Larimer J."/>
            <person name="McCowan C."/>
            <person name="Murphy C."/>
            <person name="Pearson M."/>
            <person name="Poon T.W."/>
            <person name="Priest M."/>
            <person name="Roberts A."/>
            <person name="Saif S."/>
            <person name="Shea T."/>
            <person name="Sykes S."/>
            <person name="Wortman J."/>
            <person name="Nusbaum C."/>
            <person name="Birren B."/>
        </authorList>
    </citation>
    <scope>NUCLEOTIDE SEQUENCE [LARGE SCALE GENOMIC DNA]</scope>
    <source>
        <strain evidence="2">NJM9701</strain>
    </source>
</reference>
<evidence type="ECO:0000256" key="1">
    <source>
        <dbReference type="SAM" id="MobiDB-lite"/>
    </source>
</evidence>
<feature type="compositionally biased region" description="Low complexity" evidence="1">
    <location>
        <begin position="101"/>
        <end position="112"/>
    </location>
</feature>
<name>A0A024TSP8_9STRA</name>
<protein>
    <submittedName>
        <fullName evidence="2">Uncharacterized protein</fullName>
    </submittedName>
</protein>
<proteinExistence type="predicted"/>
<sequence>MSWKRNHAHALAPPSATSKPAGRARKQPNNLVGKPRFNAAVYAPGVVDVNDGASVWRTHDPTTDPFVSMTRDHTSKSVSSTSSSPMHGSASNRKSGAGAVSTRSTGTQTTTSCWEQPGPDVWRDLVKDVHAMPAATVDRLLEVLLERKHTLKQLSTSGPPPPAPPAFNAVHSRPVHVSPHRNDSYEPPSQSLPSSIPTVPSTPLTPPLRDDREASGHSNADATMPPRRRSRSYEALVQLEAILESRHHQLMANGVLDENADTASLVMTDIRHLHHRRTSRRDDADRDSPEPRAIDLVESWKLANDCRNKLDSK</sequence>
<feature type="region of interest" description="Disordered" evidence="1">
    <location>
        <begin position="1"/>
        <end position="36"/>
    </location>
</feature>